<organism evidence="8 9">
    <name type="scientific">Pocillopora meandrina</name>
    <dbReference type="NCBI Taxonomy" id="46732"/>
    <lineage>
        <taxon>Eukaryota</taxon>
        <taxon>Metazoa</taxon>
        <taxon>Cnidaria</taxon>
        <taxon>Anthozoa</taxon>
        <taxon>Hexacorallia</taxon>
        <taxon>Scleractinia</taxon>
        <taxon>Astrocoeniina</taxon>
        <taxon>Pocilloporidae</taxon>
        <taxon>Pocillopora</taxon>
    </lineage>
</organism>
<feature type="domain" description="DUF7630" evidence="7">
    <location>
        <begin position="658"/>
        <end position="700"/>
    </location>
</feature>
<feature type="transmembrane region" description="Helical" evidence="4">
    <location>
        <begin position="1021"/>
        <end position="1042"/>
    </location>
</feature>
<feature type="transmembrane region" description="Helical" evidence="4">
    <location>
        <begin position="807"/>
        <end position="827"/>
    </location>
</feature>
<name>A0AAU9XC36_9CNID</name>
<dbReference type="Gene3D" id="3.80.10.10">
    <property type="entry name" value="Ribonuclease Inhibitor"/>
    <property type="match status" value="3"/>
</dbReference>
<dbReference type="Pfam" id="PF07699">
    <property type="entry name" value="Ephrin_rec_like"/>
    <property type="match status" value="1"/>
</dbReference>
<dbReference type="InterPro" id="IPR009030">
    <property type="entry name" value="Growth_fac_rcpt_cys_sf"/>
</dbReference>
<dbReference type="EMBL" id="CALNXJ010000037">
    <property type="protein sequence ID" value="CAH3143190.1"/>
    <property type="molecule type" value="Genomic_DNA"/>
</dbReference>
<gene>
    <name evidence="8" type="ORF">PMEA_00020484</name>
</gene>
<reference evidence="8 9" key="1">
    <citation type="submission" date="2022-05" db="EMBL/GenBank/DDBJ databases">
        <authorList>
            <consortium name="Genoscope - CEA"/>
            <person name="William W."/>
        </authorList>
    </citation>
    <scope>NUCLEOTIDE SEQUENCE [LARGE SCALE GENOMIC DNA]</scope>
</reference>
<dbReference type="Proteomes" id="UP001159428">
    <property type="component" value="Unassembled WGS sequence"/>
</dbReference>
<evidence type="ECO:0000256" key="3">
    <source>
        <dbReference type="ARBA" id="ARBA00022737"/>
    </source>
</evidence>
<feature type="transmembrane region" description="Helical" evidence="4">
    <location>
        <begin position="976"/>
        <end position="1009"/>
    </location>
</feature>
<dbReference type="AlphaFoldDB" id="A0AAU9XC36"/>
<dbReference type="CDD" id="cd00185">
    <property type="entry name" value="TNFRSF"/>
    <property type="match status" value="1"/>
</dbReference>
<keyword evidence="2 5" id="KW-0732">Signal</keyword>
<dbReference type="PANTHER" id="PTHR24373:SF275">
    <property type="entry name" value="TIR DOMAIN-CONTAINING PROTEIN"/>
    <property type="match status" value="1"/>
</dbReference>
<evidence type="ECO:0000256" key="4">
    <source>
        <dbReference type="SAM" id="Phobius"/>
    </source>
</evidence>
<keyword evidence="9" id="KW-1185">Reference proteome</keyword>
<feature type="transmembrane region" description="Helical" evidence="4">
    <location>
        <begin position="1054"/>
        <end position="1073"/>
    </location>
</feature>
<feature type="transmembrane region" description="Helical" evidence="4">
    <location>
        <begin position="703"/>
        <end position="726"/>
    </location>
</feature>
<evidence type="ECO:0000313" key="8">
    <source>
        <dbReference type="EMBL" id="CAH3143190.1"/>
    </source>
</evidence>
<dbReference type="SUPFAM" id="SSF57184">
    <property type="entry name" value="Growth factor receptor domain"/>
    <property type="match status" value="1"/>
</dbReference>
<dbReference type="InterPro" id="IPR050328">
    <property type="entry name" value="Dev_Immune_Receptor"/>
</dbReference>
<evidence type="ECO:0000256" key="2">
    <source>
        <dbReference type="ARBA" id="ARBA00022729"/>
    </source>
</evidence>
<evidence type="ECO:0000259" key="7">
    <source>
        <dbReference type="Pfam" id="PF24633"/>
    </source>
</evidence>
<feature type="transmembrane region" description="Helical" evidence="4">
    <location>
        <begin position="914"/>
        <end position="936"/>
    </location>
</feature>
<keyword evidence="3" id="KW-0677">Repeat</keyword>
<dbReference type="InterPro" id="IPR001611">
    <property type="entry name" value="Leu-rich_rpt"/>
</dbReference>
<dbReference type="InterPro" id="IPR032675">
    <property type="entry name" value="LRR_dom_sf"/>
</dbReference>
<proteinExistence type="predicted"/>
<comment type="caution">
    <text evidence="8">The sequence shown here is derived from an EMBL/GenBank/DDBJ whole genome shotgun (WGS) entry which is preliminary data.</text>
</comment>
<protein>
    <submittedName>
        <fullName evidence="8">Uncharacterized protein</fullName>
    </submittedName>
</protein>
<keyword evidence="4" id="KW-0472">Membrane</keyword>
<dbReference type="FunFam" id="3.80.10.10:FF:001164">
    <property type="entry name" value="GH01279p"/>
    <property type="match status" value="1"/>
</dbReference>
<feature type="domain" description="Tyrosine-protein kinase ephrin type A/B receptor-like" evidence="6">
    <location>
        <begin position="513"/>
        <end position="562"/>
    </location>
</feature>
<dbReference type="SMART" id="SM00369">
    <property type="entry name" value="LRR_TYP"/>
    <property type="match status" value="13"/>
</dbReference>
<evidence type="ECO:0000259" key="6">
    <source>
        <dbReference type="Pfam" id="PF07699"/>
    </source>
</evidence>
<evidence type="ECO:0000313" key="9">
    <source>
        <dbReference type="Proteomes" id="UP001159428"/>
    </source>
</evidence>
<keyword evidence="4" id="KW-0812">Transmembrane</keyword>
<sequence>MDSVMMFIGLIQVILLLWIVTPCESDVCSQKICQCTNFGRTRMVVKCQVHGYIPTGIPSNTIELKLSSCSLKSISEDSFRNLTVLKILDLSNNLFRRIPHNTFRNMDKLEIVNLADNLISGSFFLPESVSQLVIKHNFLSSTDAKVILKGLKRLRKLNIDSNPLGPTLPSNFFAGFNKMELLSMSGCHLEDIENGTFKAMQNLTELDLSFNKLNRIHKGTVEGLTDQLTNLFLHGNKLETIGDGTFKQFKVLNRCILRENKLTSVPDLKGPKVIVLLQLNKNRIKDISRIATSGIKHLFELLLSSNEIDYLPPDIFQNISIVGSIDLSFNKLRSIPDGLFNKLGTLQILMISFNNISNINNRTFEGLSSLKTLMLIKNKLTFISNGVFDETALQSVFLHSNAIKTIGSESFSRLNLKQLTIFDNPLHSLPDGMFDKMDTETKVSLTCKNLLQLPKGQYQSVIDCAPSTTFNILLTGEQSSYSGGLESSGFECHSCGPHPSGSRCRNCSLCQVGYFMHAKQMCVKCPAGGFYQDELGQVDCKRCSIGTFVSETRHPGTSPTDCVACPYGTLSNETAEYRACRCLQNFYRLDRFGPCSACPPHGFVCEKDTAVLAPNFFWKWSNQFEKEFFKGFVNNIHSSKQDYDKLYSTFNTLLPNPLKCPYARSCEGGIDSKCHHGYKGVLCATCSNGFYFRFHACLKCPRLTVTVTSSILVISLFVAVFLMVLWGDSKRAENNRTVADVVMSCFKIVIGFYQVIAGIFSALAKVQWPVILFSTEKVLKVFEGNILQFAPLSCIHSSLRLDELGKFTVIVAFNVLLVGLICLYLFVKRSYIINKTDRTESQKMREIKSLKKSCYRNIFLLLLTTYPTTSKSIIQILPLPGACVETCFSNEKLDCIFLLRADYSIKCFTPRHSLYWLMASLLALYPVGFPLLALFLTYKYRESHENEAVSFGLRVFFENYKKKFWFWEVTEMYRKLILISLIFLFGSKSLTQIGLTVLTASVFGVLYTVFRPIKDKFEDRLQTFVLWIIFFDVCLGAVYTNWDESQGEDKNDSIFVNFLFVVLNASVLLFAIAKGISHVKLFRKYFSFCPMRCFNSLRQGLALLKKKAVTTTPEESFLIKDGT</sequence>
<feature type="signal peptide" evidence="5">
    <location>
        <begin position="1"/>
        <end position="25"/>
    </location>
</feature>
<feature type="transmembrane region" description="Helical" evidence="4">
    <location>
        <begin position="738"/>
        <end position="764"/>
    </location>
</feature>
<dbReference type="PANTHER" id="PTHR24373">
    <property type="entry name" value="SLIT RELATED LEUCINE-RICH REPEAT NEURONAL PROTEIN"/>
    <property type="match status" value="1"/>
</dbReference>
<dbReference type="InterPro" id="IPR003591">
    <property type="entry name" value="Leu-rich_rpt_typical-subtyp"/>
</dbReference>
<evidence type="ECO:0000256" key="5">
    <source>
        <dbReference type="SAM" id="SignalP"/>
    </source>
</evidence>
<dbReference type="SMART" id="SM01411">
    <property type="entry name" value="Ephrin_rec_like"/>
    <property type="match status" value="1"/>
</dbReference>
<dbReference type="Pfam" id="PF24633">
    <property type="entry name" value="DUF7630"/>
    <property type="match status" value="1"/>
</dbReference>
<evidence type="ECO:0000256" key="1">
    <source>
        <dbReference type="ARBA" id="ARBA00022614"/>
    </source>
</evidence>
<dbReference type="InterPro" id="IPR011641">
    <property type="entry name" value="Tyr-kin_ephrin_A/B_rcpt-like"/>
</dbReference>
<feature type="chain" id="PRO_5043650666" evidence="5">
    <location>
        <begin position="26"/>
        <end position="1123"/>
    </location>
</feature>
<keyword evidence="4" id="KW-1133">Transmembrane helix</keyword>
<dbReference type="Gene3D" id="2.10.50.10">
    <property type="entry name" value="Tumor Necrosis Factor Receptor, subunit A, domain 2"/>
    <property type="match status" value="1"/>
</dbReference>
<dbReference type="Pfam" id="PF13855">
    <property type="entry name" value="LRR_8"/>
    <property type="match status" value="3"/>
</dbReference>
<dbReference type="SUPFAM" id="SSF52058">
    <property type="entry name" value="L domain-like"/>
    <property type="match status" value="2"/>
</dbReference>
<dbReference type="InterPro" id="IPR056047">
    <property type="entry name" value="CRMPA-like_DUF7630"/>
</dbReference>
<accession>A0AAU9XC36</accession>
<keyword evidence="1" id="KW-0433">Leucine-rich repeat</keyword>